<keyword evidence="4" id="KW-0677">Repeat</keyword>
<keyword evidence="2" id="KW-0433">Leucine-rich repeat</keyword>
<dbReference type="InterPro" id="IPR001611">
    <property type="entry name" value="Leu-rich_rpt"/>
</dbReference>
<proteinExistence type="predicted"/>
<dbReference type="Pfam" id="PF00560">
    <property type="entry name" value="LRR_1"/>
    <property type="match status" value="3"/>
</dbReference>
<dbReference type="InterPro" id="IPR032675">
    <property type="entry name" value="LRR_dom_sf"/>
</dbReference>
<evidence type="ECO:0000259" key="7">
    <source>
        <dbReference type="Pfam" id="PF23598"/>
    </source>
</evidence>
<accession>A0AAD8QD75</accession>
<feature type="domain" description="Leucine-rich repeat-containing N-terminal plant-type" evidence="6">
    <location>
        <begin position="59"/>
        <end position="98"/>
    </location>
</feature>
<sequence length="400" mass="43072">MFACPERLPAFHKATLALHTESAKSSTPSSVASEGSLFLLSCTCLQLSAAAPARAGISREAEALVNWKASLVSADESLGSWSLANSTSLCSWAYITCDPAKHITGLDLTIVTLNGTLDEFDFSAFSRLKKLTLFQNGGLYGTIPPGIGNLTSLIVLQIKGNPYLRGGIPRSIGQLKHLVVLEMSGLGLDGRLPEEIGNLTSLEELQLNFVTLTGSIPPTIGMLQKLRMLSFGKNNLSGSIPLEIGNMTELLVLYLYDNYLKGQIPNTISHLTNLQDLDLSENQLGGQIVLELGNSSLLTVIIAKNNFSGLFPSSICGGALRIVSAGYNGFTGIHHQTFQNCTTLQSVDFAANNIVGDLKDYFGQHLEQLRTMAFSQNQLHGTILADEGEFYETSLEPSTR</sequence>
<evidence type="ECO:0000256" key="1">
    <source>
        <dbReference type="ARBA" id="ARBA00004370"/>
    </source>
</evidence>
<dbReference type="EMBL" id="JAUUTY010000582">
    <property type="protein sequence ID" value="KAK1599846.1"/>
    <property type="molecule type" value="Genomic_DNA"/>
</dbReference>
<dbReference type="InterPro" id="IPR053211">
    <property type="entry name" value="DNA_repair-toleration"/>
</dbReference>
<evidence type="ECO:0000259" key="6">
    <source>
        <dbReference type="Pfam" id="PF08263"/>
    </source>
</evidence>
<evidence type="ECO:0000313" key="9">
    <source>
        <dbReference type="Proteomes" id="UP001231189"/>
    </source>
</evidence>
<dbReference type="FunFam" id="3.80.10.10:FF:000383">
    <property type="entry name" value="Leucine-rich repeat receptor protein kinase EMS1"/>
    <property type="match status" value="1"/>
</dbReference>
<dbReference type="Gene3D" id="3.80.10.10">
    <property type="entry name" value="Ribonuclease Inhibitor"/>
    <property type="match status" value="2"/>
</dbReference>
<dbReference type="GO" id="GO:0016020">
    <property type="term" value="C:membrane"/>
    <property type="evidence" value="ECO:0007669"/>
    <property type="project" value="UniProtKB-SubCell"/>
</dbReference>
<dbReference type="PANTHER" id="PTHR48060">
    <property type="entry name" value="DNA DAMAGE-REPAIR/TOLERATION PROTEIN DRT100"/>
    <property type="match status" value="1"/>
</dbReference>
<reference evidence="8" key="1">
    <citation type="submission" date="2023-07" db="EMBL/GenBank/DDBJ databases">
        <title>A chromosome-level genome assembly of Lolium multiflorum.</title>
        <authorList>
            <person name="Chen Y."/>
            <person name="Copetti D."/>
            <person name="Kolliker R."/>
            <person name="Studer B."/>
        </authorList>
    </citation>
    <scope>NUCLEOTIDE SEQUENCE</scope>
    <source>
        <strain evidence="8">02402/16</strain>
        <tissue evidence="8">Leaf</tissue>
    </source>
</reference>
<organism evidence="8 9">
    <name type="scientific">Lolium multiflorum</name>
    <name type="common">Italian ryegrass</name>
    <name type="synonym">Lolium perenne subsp. multiflorum</name>
    <dbReference type="NCBI Taxonomy" id="4521"/>
    <lineage>
        <taxon>Eukaryota</taxon>
        <taxon>Viridiplantae</taxon>
        <taxon>Streptophyta</taxon>
        <taxon>Embryophyta</taxon>
        <taxon>Tracheophyta</taxon>
        <taxon>Spermatophyta</taxon>
        <taxon>Magnoliopsida</taxon>
        <taxon>Liliopsida</taxon>
        <taxon>Poales</taxon>
        <taxon>Poaceae</taxon>
        <taxon>BOP clade</taxon>
        <taxon>Pooideae</taxon>
        <taxon>Poodae</taxon>
        <taxon>Poeae</taxon>
        <taxon>Poeae Chloroplast Group 2 (Poeae type)</taxon>
        <taxon>Loliodinae</taxon>
        <taxon>Loliinae</taxon>
        <taxon>Lolium</taxon>
    </lineage>
</organism>
<dbReference type="FunFam" id="3.80.10.10:FF:000400">
    <property type="entry name" value="Nuclear pore complex protein NUP107"/>
    <property type="match status" value="1"/>
</dbReference>
<evidence type="ECO:0000313" key="8">
    <source>
        <dbReference type="EMBL" id="KAK1599846.1"/>
    </source>
</evidence>
<dbReference type="Proteomes" id="UP001231189">
    <property type="component" value="Unassembled WGS sequence"/>
</dbReference>
<dbReference type="PANTHER" id="PTHR48060:SF16">
    <property type="entry name" value="LEUCINE-RICH REPEAT-CONTAINING N-TERMINAL PLANT-TYPE DOMAIN-CONTAINING PROTEIN"/>
    <property type="match status" value="1"/>
</dbReference>
<keyword evidence="5" id="KW-0472">Membrane</keyword>
<dbReference type="Pfam" id="PF08263">
    <property type="entry name" value="LRRNT_2"/>
    <property type="match status" value="1"/>
</dbReference>
<name>A0AAD8QD75_LOLMU</name>
<evidence type="ECO:0000256" key="5">
    <source>
        <dbReference type="ARBA" id="ARBA00023136"/>
    </source>
</evidence>
<keyword evidence="9" id="KW-1185">Reference proteome</keyword>
<dbReference type="SUPFAM" id="SSF52058">
    <property type="entry name" value="L domain-like"/>
    <property type="match status" value="1"/>
</dbReference>
<comment type="caution">
    <text evidence="8">The sequence shown here is derived from an EMBL/GenBank/DDBJ whole genome shotgun (WGS) entry which is preliminary data.</text>
</comment>
<evidence type="ECO:0008006" key="10">
    <source>
        <dbReference type="Google" id="ProtNLM"/>
    </source>
</evidence>
<dbReference type="InterPro" id="IPR055414">
    <property type="entry name" value="LRR_R13L4/SHOC2-like"/>
</dbReference>
<dbReference type="AlphaFoldDB" id="A0AAD8QD75"/>
<evidence type="ECO:0000256" key="4">
    <source>
        <dbReference type="ARBA" id="ARBA00022737"/>
    </source>
</evidence>
<dbReference type="InterPro" id="IPR013210">
    <property type="entry name" value="LRR_N_plant-typ"/>
</dbReference>
<feature type="domain" description="Disease resistance R13L4/SHOC-2-like LRR" evidence="7">
    <location>
        <begin position="127"/>
        <end position="210"/>
    </location>
</feature>
<dbReference type="Pfam" id="PF23598">
    <property type="entry name" value="LRR_14"/>
    <property type="match status" value="1"/>
</dbReference>
<evidence type="ECO:0000256" key="2">
    <source>
        <dbReference type="ARBA" id="ARBA00022614"/>
    </source>
</evidence>
<gene>
    <name evidence="8" type="ORF">QYE76_016377</name>
</gene>
<keyword evidence="3" id="KW-0732">Signal</keyword>
<evidence type="ECO:0000256" key="3">
    <source>
        <dbReference type="ARBA" id="ARBA00022729"/>
    </source>
</evidence>
<protein>
    <recommendedName>
        <fullName evidence="10">Leucine-rich repeat-containing N-terminal plant-type domain-containing protein</fullName>
    </recommendedName>
</protein>
<comment type="subcellular location">
    <subcellularLocation>
        <location evidence="1">Membrane</location>
    </subcellularLocation>
</comment>